<feature type="transmembrane region" description="Helical" evidence="5">
    <location>
        <begin position="189"/>
        <end position="211"/>
    </location>
</feature>
<evidence type="ECO:0000256" key="2">
    <source>
        <dbReference type="ARBA" id="ARBA00022692"/>
    </source>
</evidence>
<feature type="transmembrane region" description="Helical" evidence="5">
    <location>
        <begin position="24"/>
        <end position="43"/>
    </location>
</feature>
<dbReference type="Gene3D" id="1.20.1250.20">
    <property type="entry name" value="MFS general substrate transporter like domains"/>
    <property type="match status" value="1"/>
</dbReference>
<feature type="transmembrane region" description="Helical" evidence="5">
    <location>
        <begin position="157"/>
        <end position="177"/>
    </location>
</feature>
<feature type="transmembrane region" description="Helical" evidence="5">
    <location>
        <begin position="455"/>
        <end position="478"/>
    </location>
</feature>
<comment type="subcellular location">
    <subcellularLocation>
        <location evidence="1">Membrane</location>
        <topology evidence="1">Multi-pass membrane protein</topology>
    </subcellularLocation>
</comment>
<dbReference type="GO" id="GO:0022857">
    <property type="term" value="F:transmembrane transporter activity"/>
    <property type="evidence" value="ECO:0007669"/>
    <property type="project" value="InterPro"/>
</dbReference>
<name>A0A078AC97_STYLE</name>
<dbReference type="Proteomes" id="UP000039865">
    <property type="component" value="Unassembled WGS sequence"/>
</dbReference>
<evidence type="ECO:0000256" key="3">
    <source>
        <dbReference type="ARBA" id="ARBA00022989"/>
    </source>
</evidence>
<reference evidence="6 7" key="1">
    <citation type="submission" date="2014-06" db="EMBL/GenBank/DDBJ databases">
        <authorList>
            <person name="Swart Estienne"/>
        </authorList>
    </citation>
    <scope>NUCLEOTIDE SEQUENCE [LARGE SCALE GENOMIC DNA]</scope>
    <source>
        <strain evidence="6 7">130c</strain>
    </source>
</reference>
<feature type="transmembrane region" description="Helical" evidence="5">
    <location>
        <begin position="359"/>
        <end position="383"/>
    </location>
</feature>
<dbReference type="InterPro" id="IPR005828">
    <property type="entry name" value="MFS_sugar_transport-like"/>
</dbReference>
<feature type="transmembrane region" description="Helical" evidence="5">
    <location>
        <begin position="395"/>
        <end position="415"/>
    </location>
</feature>
<dbReference type="SUPFAM" id="SSF103473">
    <property type="entry name" value="MFS general substrate transporter"/>
    <property type="match status" value="1"/>
</dbReference>
<evidence type="ECO:0000256" key="5">
    <source>
        <dbReference type="SAM" id="Phobius"/>
    </source>
</evidence>
<evidence type="ECO:0000313" key="7">
    <source>
        <dbReference type="Proteomes" id="UP000039865"/>
    </source>
</evidence>
<keyword evidence="4 5" id="KW-0472">Membrane</keyword>
<organism evidence="6 7">
    <name type="scientific">Stylonychia lemnae</name>
    <name type="common">Ciliate</name>
    <dbReference type="NCBI Taxonomy" id="5949"/>
    <lineage>
        <taxon>Eukaryota</taxon>
        <taxon>Sar</taxon>
        <taxon>Alveolata</taxon>
        <taxon>Ciliophora</taxon>
        <taxon>Intramacronucleata</taxon>
        <taxon>Spirotrichea</taxon>
        <taxon>Stichotrichia</taxon>
        <taxon>Sporadotrichida</taxon>
        <taxon>Oxytrichidae</taxon>
        <taxon>Stylonychinae</taxon>
        <taxon>Stylonychia</taxon>
    </lineage>
</organism>
<evidence type="ECO:0000313" key="6">
    <source>
        <dbReference type="EMBL" id="CDW79844.1"/>
    </source>
</evidence>
<dbReference type="InParanoid" id="A0A078AC97"/>
<dbReference type="EMBL" id="CCKQ01008385">
    <property type="protein sequence ID" value="CDW79844.1"/>
    <property type="molecule type" value="Genomic_DNA"/>
</dbReference>
<feature type="transmembrane region" description="Helical" evidence="5">
    <location>
        <begin position="329"/>
        <end position="347"/>
    </location>
</feature>
<feature type="transmembrane region" description="Helical" evidence="5">
    <location>
        <begin position="421"/>
        <end position="443"/>
    </location>
</feature>
<keyword evidence="3 5" id="KW-1133">Transmembrane helix</keyword>
<keyword evidence="2 5" id="KW-0812">Transmembrane</keyword>
<sequence length="578" mass="66068">MDTTKYIERCIDLAGGGNSRFHKIFGFLLSVIFGNHCVFLYGLGLYEEIPQLKCFDQKSNKFQQCSQIQACSDGIEYQIDYQSDKTIINWMTKYDLVCASKFDIALIGTLLMIGYMIGSVFFVRLGDFYGRKLVVTVSVLISSISFIGIFFSPNIIYVDVFILIYGMTCGPRGLAYVYILELTTKKYEFIYSTLPMALDAISMLILGVYFLAFSDMYPLLLSVTIIQTVAMVLVMIYVPESPKQLYEKCQYQQFYQSIRRIAKFNKITIEDEDLITIANDLQDENQNVAINSTDYVDLEEKNSSNKQKIKDSKINRQGKLIKSFQSKNLITAFLAVLSVVSLIMYIADLTLDDDTTLMMVLMSFLVFALRAFSSLNFMTVYYANNEYFPTLLKGAIFSVTNISARVASVFSPIVADGVSNPAITLFIFINTVMFNIRVAMYVARKYRLYWVRRLLYVYGVGGYFYAGFGKNMAAAGYMNNFLQPVDYSLTLMLDLGSNDGHKYSMQIVKILNDSMQSDGKLDNLDWLLLGQHFSKNAEEEMAFQVYQMVHLKDHQRFRTNSELKFETNSIVREIRKAT</sequence>
<keyword evidence="7" id="KW-1185">Reference proteome</keyword>
<dbReference type="GO" id="GO:0016020">
    <property type="term" value="C:membrane"/>
    <property type="evidence" value="ECO:0007669"/>
    <property type="project" value="UniProtKB-SubCell"/>
</dbReference>
<feature type="transmembrane region" description="Helical" evidence="5">
    <location>
        <begin position="217"/>
        <end position="238"/>
    </location>
</feature>
<protein>
    <submittedName>
        <fullName evidence="6">Solute carrier family member 5</fullName>
    </submittedName>
</protein>
<proteinExistence type="predicted"/>
<accession>A0A078AC97</accession>
<dbReference type="OrthoDB" id="6124591at2759"/>
<dbReference type="PANTHER" id="PTHR24064">
    <property type="entry name" value="SOLUTE CARRIER FAMILY 22 MEMBER"/>
    <property type="match status" value="1"/>
</dbReference>
<feature type="transmembrane region" description="Helical" evidence="5">
    <location>
        <begin position="104"/>
        <end position="126"/>
    </location>
</feature>
<feature type="transmembrane region" description="Helical" evidence="5">
    <location>
        <begin position="133"/>
        <end position="151"/>
    </location>
</feature>
<evidence type="ECO:0000256" key="4">
    <source>
        <dbReference type="ARBA" id="ARBA00023136"/>
    </source>
</evidence>
<dbReference type="InterPro" id="IPR036259">
    <property type="entry name" value="MFS_trans_sf"/>
</dbReference>
<dbReference type="AlphaFoldDB" id="A0A078AC97"/>
<evidence type="ECO:0000256" key="1">
    <source>
        <dbReference type="ARBA" id="ARBA00004141"/>
    </source>
</evidence>
<dbReference type="Pfam" id="PF00083">
    <property type="entry name" value="Sugar_tr"/>
    <property type="match status" value="1"/>
</dbReference>
<gene>
    <name evidence="6" type="primary">Contig2515.g2705</name>
    <name evidence="6" type="ORF">STYLEM_8836</name>
</gene>